<gene>
    <name evidence="1" type="ORF">EG849_11975</name>
</gene>
<evidence type="ECO:0000313" key="2">
    <source>
        <dbReference type="Proteomes" id="UP000271937"/>
    </source>
</evidence>
<keyword evidence="2" id="KW-1185">Reference proteome</keyword>
<evidence type="ECO:0000313" key="1">
    <source>
        <dbReference type="EMBL" id="RRJ89724.1"/>
    </source>
</evidence>
<proteinExistence type="predicted"/>
<name>A0A3P3W4Q8_9FLAO</name>
<dbReference type="OrthoDB" id="9844489at2"/>
<dbReference type="AlphaFoldDB" id="A0A3P3W4Q8"/>
<organism evidence="1 2">
    <name type="scientific">Flavobacterium macacae</name>
    <dbReference type="NCBI Taxonomy" id="2488993"/>
    <lineage>
        <taxon>Bacteria</taxon>
        <taxon>Pseudomonadati</taxon>
        <taxon>Bacteroidota</taxon>
        <taxon>Flavobacteriia</taxon>
        <taxon>Flavobacteriales</taxon>
        <taxon>Flavobacteriaceae</taxon>
        <taxon>Flavobacterium</taxon>
    </lineage>
</organism>
<reference evidence="1 2" key="1">
    <citation type="submission" date="2018-11" db="EMBL/GenBank/DDBJ databases">
        <title>Flavobacterium sp. nov., YIM 102600 draft genome.</title>
        <authorList>
            <person name="Li G."/>
            <person name="Jiang Y."/>
        </authorList>
    </citation>
    <scope>NUCLEOTIDE SEQUENCE [LARGE SCALE GENOMIC DNA]</scope>
    <source>
        <strain evidence="1 2">YIM 102600</strain>
    </source>
</reference>
<sequence>MENLSKWRSRYSKTEYPEKVALNIFYRKYTMEFLFPEILDSFEDVKYADFNDGLEKLKTLYGSIAISKTQPILMELLEDVHRKVGTTNFHVFKSLISEVQNGSIEKLEELEYSYLYYLLTDECILLWAAFGGTGLKKLDVVSKLSGVIIKTDEINSYSLIEQIMGQLCASPYLNENYKPLPPNV</sequence>
<accession>A0A3P3W4Q8</accession>
<protein>
    <submittedName>
        <fullName evidence="1">Uncharacterized protein</fullName>
    </submittedName>
</protein>
<dbReference type="EMBL" id="RQVR01000014">
    <property type="protein sequence ID" value="RRJ89724.1"/>
    <property type="molecule type" value="Genomic_DNA"/>
</dbReference>
<dbReference type="Proteomes" id="UP000271937">
    <property type="component" value="Unassembled WGS sequence"/>
</dbReference>
<comment type="caution">
    <text evidence="1">The sequence shown here is derived from an EMBL/GenBank/DDBJ whole genome shotgun (WGS) entry which is preliminary data.</text>
</comment>